<dbReference type="AlphaFoldDB" id="A0A0H5QNX9"/>
<reference evidence="2" key="1">
    <citation type="submission" date="2015-04" db="EMBL/GenBank/DDBJ databases">
        <title>The genome sequence of the plant pathogenic Rhizarian Plasmodiophora brassicae reveals insights in its biotrophic life cycle and the origin of chitin synthesis.</title>
        <authorList>
            <person name="Schwelm A."/>
            <person name="Fogelqvist J."/>
            <person name="Knaust A."/>
            <person name="Julke S."/>
            <person name="Lilja T."/>
            <person name="Dhandapani V."/>
            <person name="Bonilla-Rosso G."/>
            <person name="Karlsson M."/>
            <person name="Shevchenko A."/>
            <person name="Choi S.R."/>
            <person name="Kim H.G."/>
            <person name="Park J.Y."/>
            <person name="Lim Y.P."/>
            <person name="Ludwig-Muller J."/>
            <person name="Dixelius C."/>
        </authorList>
    </citation>
    <scope>NUCLEOTIDE SEQUENCE</scope>
    <source>
        <tissue evidence="2">Potato root galls</tissue>
    </source>
</reference>
<keyword evidence="1" id="KW-0472">Membrane</keyword>
<dbReference type="EMBL" id="HACM01003302">
    <property type="protein sequence ID" value="CRZ03744.1"/>
    <property type="molecule type" value="Transcribed_RNA"/>
</dbReference>
<protein>
    <submittedName>
        <fullName evidence="2">Uncharacterized protein</fullName>
    </submittedName>
</protein>
<organism evidence="2">
    <name type="scientific">Spongospora subterranea</name>
    <dbReference type="NCBI Taxonomy" id="70186"/>
    <lineage>
        <taxon>Eukaryota</taxon>
        <taxon>Sar</taxon>
        <taxon>Rhizaria</taxon>
        <taxon>Endomyxa</taxon>
        <taxon>Phytomyxea</taxon>
        <taxon>Plasmodiophorida</taxon>
        <taxon>Plasmodiophoridae</taxon>
        <taxon>Spongospora</taxon>
    </lineage>
</organism>
<proteinExistence type="predicted"/>
<accession>A0A0H5QNX9</accession>
<evidence type="ECO:0000256" key="1">
    <source>
        <dbReference type="SAM" id="Phobius"/>
    </source>
</evidence>
<name>A0A0H5QNX9_9EUKA</name>
<sequence length="138" mass="16292">MSRCANVHQSRKRQKQAELFIRVLGAILRAVTSLMLGNRQIFRATRWPKFCWTQLDRNPNAGEDLPTRNWRLGHLDVLAAKILPWRRQQRRRLLLISFFGLGLEVDCEFRDFQATELFLDNIFRGLIHWSNRSACLTL</sequence>
<keyword evidence="1" id="KW-1133">Transmembrane helix</keyword>
<evidence type="ECO:0000313" key="2">
    <source>
        <dbReference type="EMBL" id="CRZ03743.1"/>
    </source>
</evidence>
<dbReference type="EMBL" id="HACM01003301">
    <property type="protein sequence ID" value="CRZ03743.1"/>
    <property type="molecule type" value="Transcribed_RNA"/>
</dbReference>
<keyword evidence="1" id="KW-0812">Transmembrane</keyword>
<feature type="transmembrane region" description="Helical" evidence="1">
    <location>
        <begin position="19"/>
        <end position="37"/>
    </location>
</feature>